<evidence type="ECO:0000313" key="3">
    <source>
        <dbReference type="Proteomes" id="UP001370490"/>
    </source>
</evidence>
<reference evidence="2 3" key="1">
    <citation type="submission" date="2023-12" db="EMBL/GenBank/DDBJ databases">
        <title>A high-quality genome assembly for Dillenia turbinata (Dilleniales).</title>
        <authorList>
            <person name="Chanderbali A."/>
        </authorList>
    </citation>
    <scope>NUCLEOTIDE SEQUENCE [LARGE SCALE GENOMIC DNA]</scope>
    <source>
        <strain evidence="2">LSX21</strain>
        <tissue evidence="2">Leaf</tissue>
    </source>
</reference>
<gene>
    <name evidence="2" type="ORF">RJ641_017114</name>
</gene>
<evidence type="ECO:0000256" key="1">
    <source>
        <dbReference type="SAM" id="MobiDB-lite"/>
    </source>
</evidence>
<dbReference type="AlphaFoldDB" id="A0AAN8YZG1"/>
<feature type="region of interest" description="Disordered" evidence="1">
    <location>
        <begin position="142"/>
        <end position="168"/>
    </location>
</feature>
<proteinExistence type="predicted"/>
<comment type="caution">
    <text evidence="2">The sequence shown here is derived from an EMBL/GenBank/DDBJ whole genome shotgun (WGS) entry which is preliminary data.</text>
</comment>
<organism evidence="2 3">
    <name type="scientific">Dillenia turbinata</name>
    <dbReference type="NCBI Taxonomy" id="194707"/>
    <lineage>
        <taxon>Eukaryota</taxon>
        <taxon>Viridiplantae</taxon>
        <taxon>Streptophyta</taxon>
        <taxon>Embryophyta</taxon>
        <taxon>Tracheophyta</taxon>
        <taxon>Spermatophyta</taxon>
        <taxon>Magnoliopsida</taxon>
        <taxon>eudicotyledons</taxon>
        <taxon>Gunneridae</taxon>
        <taxon>Pentapetalae</taxon>
        <taxon>Dilleniales</taxon>
        <taxon>Dilleniaceae</taxon>
        <taxon>Dillenia</taxon>
    </lineage>
</organism>
<sequence>MSSPILSGAKILQSLPINLKEGGSASDPPRPLLDPLLLLKSKSSLFRSSSKLRHFSSHSSRLSFSSSASSSSAVFAVSSDVVKEEKKKPKPSTSVSDLLISKEEGLELYEDMVLGRAFEDVRSNVLQRQDVRICASLQRPGGRLHRIHQSPEEGGLRGQHLPRRCPRP</sequence>
<evidence type="ECO:0000313" key="2">
    <source>
        <dbReference type="EMBL" id="KAK6918692.1"/>
    </source>
</evidence>
<dbReference type="Proteomes" id="UP001370490">
    <property type="component" value="Unassembled WGS sequence"/>
</dbReference>
<protein>
    <submittedName>
        <fullName evidence="2">Uncharacterized protein</fullName>
    </submittedName>
</protein>
<dbReference type="EMBL" id="JBAMMX010000022">
    <property type="protein sequence ID" value="KAK6918692.1"/>
    <property type="molecule type" value="Genomic_DNA"/>
</dbReference>
<feature type="region of interest" description="Disordered" evidence="1">
    <location>
        <begin position="55"/>
        <end position="74"/>
    </location>
</feature>
<feature type="compositionally biased region" description="Low complexity" evidence="1">
    <location>
        <begin position="57"/>
        <end position="74"/>
    </location>
</feature>
<name>A0AAN8YZG1_9MAGN</name>
<keyword evidence="3" id="KW-1185">Reference proteome</keyword>
<accession>A0AAN8YZG1</accession>